<feature type="region of interest" description="Disordered" evidence="1">
    <location>
        <begin position="1"/>
        <end position="37"/>
    </location>
</feature>
<reference evidence="3" key="3">
    <citation type="submission" date="2016-03" db="UniProtKB">
        <authorList>
            <consortium name="EnsemblProtists"/>
        </authorList>
    </citation>
    <scope>IDENTIFICATION</scope>
</reference>
<dbReference type="RefSeq" id="XP_005820306.1">
    <property type="nucleotide sequence ID" value="XM_005820249.1"/>
</dbReference>
<feature type="region of interest" description="Disordered" evidence="1">
    <location>
        <begin position="80"/>
        <end position="110"/>
    </location>
</feature>
<evidence type="ECO:0000313" key="2">
    <source>
        <dbReference type="EMBL" id="EKX33326.1"/>
    </source>
</evidence>
<dbReference type="AlphaFoldDB" id="L1IAQ9"/>
<evidence type="ECO:0000256" key="1">
    <source>
        <dbReference type="SAM" id="MobiDB-lite"/>
    </source>
</evidence>
<proteinExistence type="predicted"/>
<evidence type="ECO:0000313" key="4">
    <source>
        <dbReference type="Proteomes" id="UP000011087"/>
    </source>
</evidence>
<organism evidence="2">
    <name type="scientific">Guillardia theta (strain CCMP2712)</name>
    <name type="common">Cryptophyte</name>
    <dbReference type="NCBI Taxonomy" id="905079"/>
    <lineage>
        <taxon>Eukaryota</taxon>
        <taxon>Cryptophyceae</taxon>
        <taxon>Pyrenomonadales</taxon>
        <taxon>Geminigeraceae</taxon>
        <taxon>Guillardia</taxon>
    </lineage>
</organism>
<dbReference type="GeneID" id="17290058"/>
<evidence type="ECO:0000313" key="3">
    <source>
        <dbReference type="EnsemblProtists" id="EKX33326"/>
    </source>
</evidence>
<protein>
    <submittedName>
        <fullName evidence="2 3">Uncharacterized protein</fullName>
    </submittedName>
</protein>
<dbReference type="EMBL" id="JH993146">
    <property type="protein sequence ID" value="EKX33326.1"/>
    <property type="molecule type" value="Genomic_DNA"/>
</dbReference>
<sequence>MVPVHEATLASPQPSPTRPASHDAIPARPHQRHVRSRIAQVPRASLASLQFDTSRSSDGINQLMEFQTEQLNNKLVRGARLNNTAARSGSSGSSGSSKKSEPHRSIPQLRVNNFFL</sequence>
<accession>L1IAQ9</accession>
<name>L1IAQ9_GUITC</name>
<keyword evidence="4" id="KW-1185">Reference proteome</keyword>
<dbReference type="HOGENOM" id="CLU_2101589_0_0_1"/>
<dbReference type="KEGG" id="gtt:GUITHDRAFT_156083"/>
<reference evidence="2 4" key="1">
    <citation type="journal article" date="2012" name="Nature">
        <title>Algal genomes reveal evolutionary mosaicism and the fate of nucleomorphs.</title>
        <authorList>
            <consortium name="DOE Joint Genome Institute"/>
            <person name="Curtis B.A."/>
            <person name="Tanifuji G."/>
            <person name="Burki F."/>
            <person name="Gruber A."/>
            <person name="Irimia M."/>
            <person name="Maruyama S."/>
            <person name="Arias M.C."/>
            <person name="Ball S.G."/>
            <person name="Gile G.H."/>
            <person name="Hirakawa Y."/>
            <person name="Hopkins J.F."/>
            <person name="Kuo A."/>
            <person name="Rensing S.A."/>
            <person name="Schmutz J."/>
            <person name="Symeonidi A."/>
            <person name="Elias M."/>
            <person name="Eveleigh R.J."/>
            <person name="Herman E.K."/>
            <person name="Klute M.J."/>
            <person name="Nakayama T."/>
            <person name="Obornik M."/>
            <person name="Reyes-Prieto A."/>
            <person name="Armbrust E.V."/>
            <person name="Aves S.J."/>
            <person name="Beiko R.G."/>
            <person name="Coutinho P."/>
            <person name="Dacks J.B."/>
            <person name="Durnford D.G."/>
            <person name="Fast N.M."/>
            <person name="Green B.R."/>
            <person name="Grisdale C.J."/>
            <person name="Hempel F."/>
            <person name="Henrissat B."/>
            <person name="Hoppner M.P."/>
            <person name="Ishida K."/>
            <person name="Kim E."/>
            <person name="Koreny L."/>
            <person name="Kroth P.G."/>
            <person name="Liu Y."/>
            <person name="Malik S.B."/>
            <person name="Maier U.G."/>
            <person name="McRose D."/>
            <person name="Mock T."/>
            <person name="Neilson J.A."/>
            <person name="Onodera N.T."/>
            <person name="Poole A.M."/>
            <person name="Pritham E.J."/>
            <person name="Richards T.A."/>
            <person name="Rocap G."/>
            <person name="Roy S.W."/>
            <person name="Sarai C."/>
            <person name="Schaack S."/>
            <person name="Shirato S."/>
            <person name="Slamovits C.H."/>
            <person name="Spencer D.F."/>
            <person name="Suzuki S."/>
            <person name="Worden A.Z."/>
            <person name="Zauner S."/>
            <person name="Barry K."/>
            <person name="Bell C."/>
            <person name="Bharti A.K."/>
            <person name="Crow J.A."/>
            <person name="Grimwood J."/>
            <person name="Kramer R."/>
            <person name="Lindquist E."/>
            <person name="Lucas S."/>
            <person name="Salamov A."/>
            <person name="McFadden G.I."/>
            <person name="Lane C.E."/>
            <person name="Keeling P.J."/>
            <person name="Gray M.W."/>
            <person name="Grigoriev I.V."/>
            <person name="Archibald J.M."/>
        </authorList>
    </citation>
    <scope>NUCLEOTIDE SEQUENCE</scope>
    <source>
        <strain evidence="2 4">CCMP2712</strain>
    </source>
</reference>
<dbReference type="PaxDb" id="55529-EKX33326"/>
<gene>
    <name evidence="2" type="ORF">GUITHDRAFT_156083</name>
</gene>
<feature type="compositionally biased region" description="Low complexity" evidence="1">
    <location>
        <begin position="88"/>
        <end position="97"/>
    </location>
</feature>
<dbReference type="Proteomes" id="UP000011087">
    <property type="component" value="Unassembled WGS sequence"/>
</dbReference>
<dbReference type="EnsemblProtists" id="EKX33326">
    <property type="protein sequence ID" value="EKX33326"/>
    <property type="gene ID" value="GUITHDRAFT_156083"/>
</dbReference>
<reference evidence="4" key="2">
    <citation type="submission" date="2012-11" db="EMBL/GenBank/DDBJ databases">
        <authorList>
            <person name="Kuo A."/>
            <person name="Curtis B.A."/>
            <person name="Tanifuji G."/>
            <person name="Burki F."/>
            <person name="Gruber A."/>
            <person name="Irimia M."/>
            <person name="Maruyama S."/>
            <person name="Arias M.C."/>
            <person name="Ball S.G."/>
            <person name="Gile G.H."/>
            <person name="Hirakawa Y."/>
            <person name="Hopkins J.F."/>
            <person name="Rensing S.A."/>
            <person name="Schmutz J."/>
            <person name="Symeonidi A."/>
            <person name="Elias M."/>
            <person name="Eveleigh R.J."/>
            <person name="Herman E.K."/>
            <person name="Klute M.J."/>
            <person name="Nakayama T."/>
            <person name="Obornik M."/>
            <person name="Reyes-Prieto A."/>
            <person name="Armbrust E.V."/>
            <person name="Aves S.J."/>
            <person name="Beiko R.G."/>
            <person name="Coutinho P."/>
            <person name="Dacks J.B."/>
            <person name="Durnford D.G."/>
            <person name="Fast N.M."/>
            <person name="Green B.R."/>
            <person name="Grisdale C."/>
            <person name="Hempe F."/>
            <person name="Henrissat B."/>
            <person name="Hoppner M.P."/>
            <person name="Ishida K.-I."/>
            <person name="Kim E."/>
            <person name="Koreny L."/>
            <person name="Kroth P.G."/>
            <person name="Liu Y."/>
            <person name="Malik S.-B."/>
            <person name="Maier U.G."/>
            <person name="McRose D."/>
            <person name="Mock T."/>
            <person name="Neilson J.A."/>
            <person name="Onodera N.T."/>
            <person name="Poole A.M."/>
            <person name="Pritham E.J."/>
            <person name="Richards T.A."/>
            <person name="Rocap G."/>
            <person name="Roy S.W."/>
            <person name="Sarai C."/>
            <person name="Schaack S."/>
            <person name="Shirato S."/>
            <person name="Slamovits C.H."/>
            <person name="Spencer D.F."/>
            <person name="Suzuki S."/>
            <person name="Worden A.Z."/>
            <person name="Zauner S."/>
            <person name="Barry K."/>
            <person name="Bell C."/>
            <person name="Bharti A.K."/>
            <person name="Crow J.A."/>
            <person name="Grimwood J."/>
            <person name="Kramer R."/>
            <person name="Lindquist E."/>
            <person name="Lucas S."/>
            <person name="Salamov A."/>
            <person name="McFadden G.I."/>
            <person name="Lane C.E."/>
            <person name="Keeling P.J."/>
            <person name="Gray M.W."/>
            <person name="Grigoriev I.V."/>
            <person name="Archibald J.M."/>
        </authorList>
    </citation>
    <scope>NUCLEOTIDE SEQUENCE</scope>
    <source>
        <strain evidence="4">CCMP2712</strain>
    </source>
</reference>